<proteinExistence type="predicted"/>
<protein>
    <submittedName>
        <fullName evidence="2">Uncharacterized protein</fullName>
    </submittedName>
</protein>
<feature type="compositionally biased region" description="Basic and acidic residues" evidence="1">
    <location>
        <begin position="75"/>
        <end position="90"/>
    </location>
</feature>
<name>A0A0B6YY76_9EUPU</name>
<feature type="compositionally biased region" description="Polar residues" evidence="1">
    <location>
        <begin position="64"/>
        <end position="74"/>
    </location>
</feature>
<organism evidence="2">
    <name type="scientific">Arion vulgaris</name>
    <dbReference type="NCBI Taxonomy" id="1028688"/>
    <lineage>
        <taxon>Eukaryota</taxon>
        <taxon>Metazoa</taxon>
        <taxon>Spiralia</taxon>
        <taxon>Lophotrochozoa</taxon>
        <taxon>Mollusca</taxon>
        <taxon>Gastropoda</taxon>
        <taxon>Heterobranchia</taxon>
        <taxon>Euthyneura</taxon>
        <taxon>Panpulmonata</taxon>
        <taxon>Eupulmonata</taxon>
        <taxon>Stylommatophora</taxon>
        <taxon>Helicina</taxon>
        <taxon>Arionoidea</taxon>
        <taxon>Arionidae</taxon>
        <taxon>Arion</taxon>
    </lineage>
</organism>
<dbReference type="EMBL" id="HACG01014318">
    <property type="protein sequence ID" value="CEK61183.1"/>
    <property type="molecule type" value="Transcribed_RNA"/>
</dbReference>
<gene>
    <name evidence="2" type="primary">ORF41549</name>
</gene>
<evidence type="ECO:0000256" key="1">
    <source>
        <dbReference type="SAM" id="MobiDB-lite"/>
    </source>
</evidence>
<reference evidence="2" key="1">
    <citation type="submission" date="2014-12" db="EMBL/GenBank/DDBJ databases">
        <title>Insight into the proteome of Arion vulgaris.</title>
        <authorList>
            <person name="Aradska J."/>
            <person name="Bulat T."/>
            <person name="Smidak R."/>
            <person name="Sarate P."/>
            <person name="Gangsoo J."/>
            <person name="Sialana F."/>
            <person name="Bilban M."/>
            <person name="Lubec G."/>
        </authorList>
    </citation>
    <scope>NUCLEOTIDE SEQUENCE</scope>
    <source>
        <tissue evidence="2">Skin</tissue>
    </source>
</reference>
<accession>A0A0B6YY76</accession>
<feature type="non-terminal residue" evidence="2">
    <location>
        <position position="1"/>
    </location>
</feature>
<feature type="region of interest" description="Disordered" evidence="1">
    <location>
        <begin position="63"/>
        <end position="90"/>
    </location>
</feature>
<evidence type="ECO:0000313" key="2">
    <source>
        <dbReference type="EMBL" id="CEK61183.1"/>
    </source>
</evidence>
<feature type="non-terminal residue" evidence="2">
    <location>
        <position position="90"/>
    </location>
</feature>
<sequence>TSFLQNRSPRLLHVPESPGWRERDAVDQYPPCRHMRCPPDSGASEQQGAPRVCCHCGCLRCDSSGPSQSRQMSETAKKSHISSERGHGCL</sequence>
<dbReference type="AlphaFoldDB" id="A0A0B6YY76"/>